<dbReference type="OrthoDB" id="414698at2759"/>
<dbReference type="GO" id="GO:0046655">
    <property type="term" value="P:folic acid metabolic process"/>
    <property type="evidence" value="ECO:0007669"/>
    <property type="project" value="TreeGrafter"/>
</dbReference>
<name>A0A9N9AVG8_9GLOM</name>
<dbReference type="EMBL" id="CAJVPL010000956">
    <property type="protein sequence ID" value="CAG8543136.1"/>
    <property type="molecule type" value="Genomic_DNA"/>
</dbReference>
<evidence type="ECO:0000313" key="11">
    <source>
        <dbReference type="Proteomes" id="UP000789831"/>
    </source>
</evidence>
<dbReference type="InterPro" id="IPR012259">
    <property type="entry name" value="DHFR"/>
</dbReference>
<dbReference type="PRINTS" id="PR00070">
    <property type="entry name" value="DHFR"/>
</dbReference>
<organism evidence="10 11">
    <name type="scientific">Ambispora gerdemannii</name>
    <dbReference type="NCBI Taxonomy" id="144530"/>
    <lineage>
        <taxon>Eukaryota</taxon>
        <taxon>Fungi</taxon>
        <taxon>Fungi incertae sedis</taxon>
        <taxon>Mucoromycota</taxon>
        <taxon>Glomeromycotina</taxon>
        <taxon>Glomeromycetes</taxon>
        <taxon>Archaeosporales</taxon>
        <taxon>Ambisporaceae</taxon>
        <taxon>Ambispora</taxon>
    </lineage>
</organism>
<dbReference type="GO" id="GO:0046452">
    <property type="term" value="P:dihydrofolate metabolic process"/>
    <property type="evidence" value="ECO:0007669"/>
    <property type="project" value="TreeGrafter"/>
</dbReference>
<evidence type="ECO:0000256" key="7">
    <source>
        <dbReference type="RuleBase" id="RU004474"/>
    </source>
</evidence>
<evidence type="ECO:0000256" key="5">
    <source>
        <dbReference type="ARBA" id="ARBA00022857"/>
    </source>
</evidence>
<evidence type="ECO:0000256" key="2">
    <source>
        <dbReference type="ARBA" id="ARBA00012856"/>
    </source>
</evidence>
<gene>
    <name evidence="10" type="ORF">AGERDE_LOCUS6287</name>
</gene>
<accession>A0A9N9AVG8</accession>
<dbReference type="EC" id="1.5.1.3" evidence="2"/>
<comment type="pathway">
    <text evidence="1">Cofactor biosynthesis; tetrahydrofolate biosynthesis; 5,6,7,8-tetrahydrofolate from 7,8-dihydrofolate: step 1/1.</text>
</comment>
<feature type="region of interest" description="Disordered" evidence="8">
    <location>
        <begin position="267"/>
        <end position="301"/>
    </location>
</feature>
<keyword evidence="5" id="KW-0521">NADP</keyword>
<dbReference type="Proteomes" id="UP000789831">
    <property type="component" value="Unassembled WGS sequence"/>
</dbReference>
<feature type="region of interest" description="Disordered" evidence="8">
    <location>
        <begin position="86"/>
        <end position="109"/>
    </location>
</feature>
<dbReference type="GO" id="GO:0005739">
    <property type="term" value="C:mitochondrion"/>
    <property type="evidence" value="ECO:0007669"/>
    <property type="project" value="TreeGrafter"/>
</dbReference>
<keyword evidence="4" id="KW-0554">One-carbon metabolism</keyword>
<dbReference type="InterPro" id="IPR017925">
    <property type="entry name" value="DHFR_CS"/>
</dbReference>
<dbReference type="GO" id="GO:0050661">
    <property type="term" value="F:NADP binding"/>
    <property type="evidence" value="ECO:0007669"/>
    <property type="project" value="InterPro"/>
</dbReference>
<evidence type="ECO:0000256" key="4">
    <source>
        <dbReference type="ARBA" id="ARBA00022563"/>
    </source>
</evidence>
<dbReference type="GO" id="GO:0046654">
    <property type="term" value="P:tetrahydrofolate biosynthetic process"/>
    <property type="evidence" value="ECO:0007669"/>
    <property type="project" value="InterPro"/>
</dbReference>
<evidence type="ECO:0000256" key="1">
    <source>
        <dbReference type="ARBA" id="ARBA00004903"/>
    </source>
</evidence>
<evidence type="ECO:0000256" key="8">
    <source>
        <dbReference type="SAM" id="MobiDB-lite"/>
    </source>
</evidence>
<feature type="compositionally biased region" description="Polar residues" evidence="8">
    <location>
        <begin position="267"/>
        <end position="294"/>
    </location>
</feature>
<dbReference type="PROSITE" id="PS51330">
    <property type="entry name" value="DHFR_2"/>
    <property type="match status" value="1"/>
</dbReference>
<feature type="compositionally biased region" description="Polar residues" evidence="8">
    <location>
        <begin position="91"/>
        <end position="100"/>
    </location>
</feature>
<dbReference type="GO" id="GO:0004146">
    <property type="term" value="F:dihydrofolate reductase activity"/>
    <property type="evidence" value="ECO:0007669"/>
    <property type="project" value="UniProtKB-EC"/>
</dbReference>
<dbReference type="PANTHER" id="PTHR48069:SF3">
    <property type="entry name" value="DIHYDROFOLATE REDUCTASE"/>
    <property type="match status" value="1"/>
</dbReference>
<keyword evidence="11" id="KW-1185">Reference proteome</keyword>
<sequence>MACKPPNFACIVAATAEKWGIGIENRLPWKIKRDMNFFVQVTKRVIIDHDVVMGRRNWESIPPKYQPLKQRLNVVLSRTWKVPPSPPISIDRQSNNSNTESSLAQDLPPLSLSSSPPILLFNDFSTAIDNLSANPQVSRIYIIGGLAVYAEAMTSPLCTHILLTRIYKEFESDTFLPPIDETVYQQTTHEELVNFVGMDVPKGVQEENEIPFEFLMNLIDISNTHLTERLQQQDAIDRANEYKDLISSIKLDEKALKKLQEKSSTLPKLQQKTISSTTIASQSPPASNNNTRATSPGAILSENSLTKNDVEWLSKAMNEIHDAINHIEVQFMGDLVVPLTWNAPSPVHPAHG</sequence>
<dbReference type="GO" id="GO:0006730">
    <property type="term" value="P:one-carbon metabolic process"/>
    <property type="evidence" value="ECO:0007669"/>
    <property type="project" value="UniProtKB-KW"/>
</dbReference>
<dbReference type="Gene3D" id="3.40.430.10">
    <property type="entry name" value="Dihydrofolate Reductase, subunit A"/>
    <property type="match status" value="1"/>
</dbReference>
<reference evidence="10" key="1">
    <citation type="submission" date="2021-06" db="EMBL/GenBank/DDBJ databases">
        <authorList>
            <person name="Kallberg Y."/>
            <person name="Tangrot J."/>
            <person name="Rosling A."/>
        </authorList>
    </citation>
    <scope>NUCLEOTIDE SEQUENCE</scope>
    <source>
        <strain evidence="10">MT106</strain>
    </source>
</reference>
<protein>
    <recommendedName>
        <fullName evidence="3">Dihydrofolate reductase</fullName>
        <ecNumber evidence="2">1.5.1.3</ecNumber>
    </recommendedName>
</protein>
<dbReference type="SUPFAM" id="SSF53597">
    <property type="entry name" value="Dihydrofolate reductase-like"/>
    <property type="match status" value="1"/>
</dbReference>
<comment type="similarity">
    <text evidence="7">Belongs to the dihydrofolate reductase family.</text>
</comment>
<dbReference type="InterPro" id="IPR001796">
    <property type="entry name" value="DHFR_dom"/>
</dbReference>
<dbReference type="AlphaFoldDB" id="A0A9N9AVG8"/>
<dbReference type="PANTHER" id="PTHR48069">
    <property type="entry name" value="DIHYDROFOLATE REDUCTASE"/>
    <property type="match status" value="1"/>
</dbReference>
<evidence type="ECO:0000313" key="10">
    <source>
        <dbReference type="EMBL" id="CAG8543136.1"/>
    </source>
</evidence>
<evidence type="ECO:0000256" key="3">
    <source>
        <dbReference type="ARBA" id="ARBA00018886"/>
    </source>
</evidence>
<comment type="caution">
    <text evidence="10">The sequence shown here is derived from an EMBL/GenBank/DDBJ whole genome shotgun (WGS) entry which is preliminary data.</text>
</comment>
<dbReference type="PROSITE" id="PS00075">
    <property type="entry name" value="DHFR_1"/>
    <property type="match status" value="1"/>
</dbReference>
<dbReference type="InterPro" id="IPR024072">
    <property type="entry name" value="DHFR-like_dom_sf"/>
</dbReference>
<evidence type="ECO:0000259" key="9">
    <source>
        <dbReference type="PROSITE" id="PS51330"/>
    </source>
</evidence>
<feature type="domain" description="DHFR" evidence="9">
    <location>
        <begin position="7"/>
        <end position="219"/>
    </location>
</feature>
<dbReference type="Pfam" id="PF00186">
    <property type="entry name" value="DHFR_1"/>
    <property type="match status" value="2"/>
</dbReference>
<evidence type="ECO:0000256" key="6">
    <source>
        <dbReference type="ARBA" id="ARBA00023002"/>
    </source>
</evidence>
<dbReference type="CDD" id="cd00209">
    <property type="entry name" value="DHFR"/>
    <property type="match status" value="1"/>
</dbReference>
<keyword evidence="6" id="KW-0560">Oxidoreductase</keyword>
<proteinExistence type="inferred from homology"/>